<dbReference type="Pfam" id="PF00582">
    <property type="entry name" value="Usp"/>
    <property type="match status" value="2"/>
</dbReference>
<keyword evidence="6" id="KW-1185">Reference proteome</keyword>
<organism evidence="5 6">
    <name type="scientific">Deinococcus aerophilus</name>
    <dbReference type="NCBI Taxonomy" id="522488"/>
    <lineage>
        <taxon>Bacteria</taxon>
        <taxon>Thermotogati</taxon>
        <taxon>Deinococcota</taxon>
        <taxon>Deinococci</taxon>
        <taxon>Deinococcales</taxon>
        <taxon>Deinococcaceae</taxon>
        <taxon>Deinococcus</taxon>
    </lineage>
</organism>
<keyword evidence="3" id="KW-0067">ATP-binding</keyword>
<dbReference type="InterPro" id="IPR006015">
    <property type="entry name" value="Universal_stress_UspA"/>
</dbReference>
<dbReference type="EMBL" id="BMOM01000038">
    <property type="protein sequence ID" value="GGM19783.1"/>
    <property type="molecule type" value="Genomic_DNA"/>
</dbReference>
<evidence type="ECO:0000313" key="5">
    <source>
        <dbReference type="EMBL" id="GGM19783.1"/>
    </source>
</evidence>
<proteinExistence type="inferred from homology"/>
<reference evidence="6" key="1">
    <citation type="journal article" date="2019" name="Int. J. Syst. Evol. Microbiol.">
        <title>The Global Catalogue of Microorganisms (GCM) 10K type strain sequencing project: providing services to taxonomists for standard genome sequencing and annotation.</title>
        <authorList>
            <consortium name="The Broad Institute Genomics Platform"/>
            <consortium name="The Broad Institute Genome Sequencing Center for Infectious Disease"/>
            <person name="Wu L."/>
            <person name="Ma J."/>
        </authorList>
    </citation>
    <scope>NUCLEOTIDE SEQUENCE [LARGE SCALE GENOMIC DNA]</scope>
    <source>
        <strain evidence="6">JCM 15443</strain>
    </source>
</reference>
<dbReference type="InterPro" id="IPR014729">
    <property type="entry name" value="Rossmann-like_a/b/a_fold"/>
</dbReference>
<feature type="domain" description="UspA" evidence="4">
    <location>
        <begin position="72"/>
        <end position="121"/>
    </location>
</feature>
<dbReference type="SUPFAM" id="SSF52402">
    <property type="entry name" value="Adenine nucleotide alpha hydrolases-like"/>
    <property type="match status" value="1"/>
</dbReference>
<dbReference type="PRINTS" id="PR01438">
    <property type="entry name" value="UNVRSLSTRESS"/>
</dbReference>
<evidence type="ECO:0000313" key="6">
    <source>
        <dbReference type="Proteomes" id="UP000661918"/>
    </source>
</evidence>
<evidence type="ECO:0000256" key="3">
    <source>
        <dbReference type="ARBA" id="ARBA00022840"/>
    </source>
</evidence>
<dbReference type="Proteomes" id="UP000661918">
    <property type="component" value="Unassembled WGS sequence"/>
</dbReference>
<evidence type="ECO:0000259" key="4">
    <source>
        <dbReference type="Pfam" id="PF00582"/>
    </source>
</evidence>
<dbReference type="PANTHER" id="PTHR46268">
    <property type="entry name" value="STRESS RESPONSE PROTEIN NHAX"/>
    <property type="match status" value="1"/>
</dbReference>
<gene>
    <name evidence="5" type="ORF">GCM10010841_29740</name>
</gene>
<protein>
    <recommendedName>
        <fullName evidence="4">UspA domain-containing protein</fullName>
    </recommendedName>
</protein>
<dbReference type="PANTHER" id="PTHR46268:SF27">
    <property type="entry name" value="UNIVERSAL STRESS PROTEIN RV2623"/>
    <property type="match status" value="1"/>
</dbReference>
<evidence type="ECO:0000256" key="2">
    <source>
        <dbReference type="ARBA" id="ARBA00022741"/>
    </source>
</evidence>
<dbReference type="InterPro" id="IPR006016">
    <property type="entry name" value="UspA"/>
</dbReference>
<feature type="domain" description="UspA" evidence="4">
    <location>
        <begin position="1"/>
        <end position="51"/>
    </location>
</feature>
<dbReference type="CDD" id="cd00293">
    <property type="entry name" value="USP-like"/>
    <property type="match status" value="1"/>
</dbReference>
<dbReference type="Gene3D" id="3.40.50.620">
    <property type="entry name" value="HUPs"/>
    <property type="match status" value="1"/>
</dbReference>
<comment type="caution">
    <text evidence="5">The sequence shown here is derived from an EMBL/GenBank/DDBJ whole genome shotgun (WGS) entry which is preliminary data.</text>
</comment>
<evidence type="ECO:0000256" key="1">
    <source>
        <dbReference type="ARBA" id="ARBA00008791"/>
    </source>
</evidence>
<comment type="similarity">
    <text evidence="1">Belongs to the universal stress protein A family.</text>
</comment>
<name>A0ABQ2H036_9DEIO</name>
<keyword evidence="2" id="KW-0547">Nucleotide-binding</keyword>
<dbReference type="RefSeq" id="WP_188905142.1">
    <property type="nucleotide sequence ID" value="NZ_BMOM01000038.1"/>
</dbReference>
<sequence>MFRHVLVPVDFGPCSVRAIAQTCELTRWSGGQVTLLHVLEQEGKETLAQQQLTALGRWCRRPPSVLIVPAHAGVVATILRVAERLHADLLVLGAHGRHDPGRRALGRVTCGVLLSARTPVQISPQMTDPAAHPLERWHAVGRL</sequence>
<accession>A0ABQ2H036</accession>